<feature type="non-terminal residue" evidence="1">
    <location>
        <position position="1"/>
    </location>
</feature>
<dbReference type="AlphaFoldDB" id="A0A382CQT5"/>
<sequence length="120" mass="14243">YTKELSFLLVNPSDIIKSQFNDIFKEIQKTVNLYLMEETAKEDNVSWCIDVCHLVDYVIIDIDNTKDLTWLVGYLLSFDKTYYLTKDMQMPYNILNSNRIYEVKQFAEGVNYFAEDRPKT</sequence>
<accession>A0A382CQT5</accession>
<name>A0A382CQT5_9ZZZZ</name>
<dbReference type="EMBL" id="UINC01035592">
    <property type="protein sequence ID" value="SVB28239.1"/>
    <property type="molecule type" value="Genomic_DNA"/>
</dbReference>
<organism evidence="1">
    <name type="scientific">marine metagenome</name>
    <dbReference type="NCBI Taxonomy" id="408172"/>
    <lineage>
        <taxon>unclassified sequences</taxon>
        <taxon>metagenomes</taxon>
        <taxon>ecological metagenomes</taxon>
    </lineage>
</organism>
<proteinExistence type="predicted"/>
<protein>
    <submittedName>
        <fullName evidence="1">Uncharacterized protein</fullName>
    </submittedName>
</protein>
<reference evidence="1" key="1">
    <citation type="submission" date="2018-05" db="EMBL/GenBank/DDBJ databases">
        <authorList>
            <person name="Lanie J.A."/>
            <person name="Ng W.-L."/>
            <person name="Kazmierczak K.M."/>
            <person name="Andrzejewski T.M."/>
            <person name="Davidsen T.M."/>
            <person name="Wayne K.J."/>
            <person name="Tettelin H."/>
            <person name="Glass J.I."/>
            <person name="Rusch D."/>
            <person name="Podicherti R."/>
            <person name="Tsui H.-C.T."/>
            <person name="Winkler M.E."/>
        </authorList>
    </citation>
    <scope>NUCLEOTIDE SEQUENCE</scope>
</reference>
<gene>
    <name evidence="1" type="ORF">METZ01_LOCUS181093</name>
</gene>
<evidence type="ECO:0000313" key="1">
    <source>
        <dbReference type="EMBL" id="SVB28239.1"/>
    </source>
</evidence>